<keyword evidence="4" id="KW-1185">Reference proteome</keyword>
<dbReference type="Pfam" id="PF00561">
    <property type="entry name" value="Abhydrolase_1"/>
    <property type="match status" value="1"/>
</dbReference>
<feature type="domain" description="AB hydrolase-1" evidence="2">
    <location>
        <begin position="42"/>
        <end position="266"/>
    </location>
</feature>
<evidence type="ECO:0000313" key="4">
    <source>
        <dbReference type="Proteomes" id="UP001203665"/>
    </source>
</evidence>
<reference evidence="3" key="1">
    <citation type="submission" date="2022-06" db="EMBL/GenBank/DDBJ databases">
        <title>Alkalicoccobacillus porphyridii sp. nov., isolated from a marine red alga, Porphyridium purpureum and reclassification of Shouchella plakortidis and Shouchella gibsonii as Alkalicoccobacillus plakortidis comb. nov. and Alkalicoccobacillus gibsonii comb. nov.</title>
        <authorList>
            <person name="Kim K.H."/>
            <person name="Lee J.K."/>
            <person name="Han D.M."/>
            <person name="Baek J.H."/>
            <person name="Jeon C.O."/>
        </authorList>
    </citation>
    <scope>NUCLEOTIDE SEQUENCE</scope>
    <source>
        <strain evidence="3">DSM 19153</strain>
    </source>
</reference>
<dbReference type="InterPro" id="IPR050266">
    <property type="entry name" value="AB_hydrolase_sf"/>
</dbReference>
<organism evidence="3 4">
    <name type="scientific">Alkalicoccobacillus plakortidis</name>
    <dbReference type="NCBI Taxonomy" id="444060"/>
    <lineage>
        <taxon>Bacteria</taxon>
        <taxon>Bacillati</taxon>
        <taxon>Bacillota</taxon>
        <taxon>Bacilli</taxon>
        <taxon>Bacillales</taxon>
        <taxon>Bacillaceae</taxon>
        <taxon>Alkalicoccobacillus</taxon>
    </lineage>
</organism>
<dbReference type="PANTHER" id="PTHR43798:SF31">
    <property type="entry name" value="AB HYDROLASE SUPERFAMILY PROTEIN YCLE"/>
    <property type="match status" value="1"/>
</dbReference>
<evidence type="ECO:0000313" key="3">
    <source>
        <dbReference type="EMBL" id="MCM2677257.1"/>
    </source>
</evidence>
<evidence type="ECO:0000259" key="2">
    <source>
        <dbReference type="Pfam" id="PF00561"/>
    </source>
</evidence>
<dbReference type="InterPro" id="IPR000073">
    <property type="entry name" value="AB_hydrolase_1"/>
</dbReference>
<proteinExistence type="predicted"/>
<dbReference type="PANTHER" id="PTHR43798">
    <property type="entry name" value="MONOACYLGLYCEROL LIPASE"/>
    <property type="match status" value="1"/>
</dbReference>
<dbReference type="Gene3D" id="3.40.50.1820">
    <property type="entry name" value="alpha/beta hydrolase"/>
    <property type="match status" value="1"/>
</dbReference>
<sequence>MWKQQLVETETGTFELFKKGEGEPLCVTHLYSEFNEKGTYFADPFTSHFSVYLINLRNAGNSCRASADDELSMEQSTRDLEAIREALKINYWSFAGHSTGAMLGLVYAIHFPESLQKVLINAGAASHEYMRHPDSMYSKINPLNPRLLELLDIIKSTESSPDQRKAAGREWTEMSLYKPENYEDYFSKPSSGKVVASRLDFFSYQELPTFDLFEQLERVQIPAIISCGRHDKQCPLACSEHIDEKLPNSKLVVFKVSNHFPFLEEPEAFNNLVQHFKRMEQHA</sequence>
<accession>A0ABT0XN58</accession>
<dbReference type="GO" id="GO:0016787">
    <property type="term" value="F:hydrolase activity"/>
    <property type="evidence" value="ECO:0007669"/>
    <property type="project" value="UniProtKB-KW"/>
</dbReference>
<dbReference type="RefSeq" id="WP_251610843.1">
    <property type="nucleotide sequence ID" value="NZ_JAMQJY010000003.1"/>
</dbReference>
<gene>
    <name evidence="3" type="ORF">NDM98_18670</name>
</gene>
<protein>
    <submittedName>
        <fullName evidence="3">Alpha/beta hydrolase</fullName>
    </submittedName>
</protein>
<dbReference type="InterPro" id="IPR029058">
    <property type="entry name" value="AB_hydrolase_fold"/>
</dbReference>
<dbReference type="Proteomes" id="UP001203665">
    <property type="component" value="Unassembled WGS sequence"/>
</dbReference>
<keyword evidence="1 3" id="KW-0378">Hydrolase</keyword>
<dbReference type="SUPFAM" id="SSF53474">
    <property type="entry name" value="alpha/beta-Hydrolases"/>
    <property type="match status" value="1"/>
</dbReference>
<dbReference type="Gene3D" id="6.10.140.700">
    <property type="match status" value="1"/>
</dbReference>
<evidence type="ECO:0000256" key="1">
    <source>
        <dbReference type="ARBA" id="ARBA00022801"/>
    </source>
</evidence>
<name>A0ABT0XN58_9BACI</name>
<comment type="caution">
    <text evidence="3">The sequence shown here is derived from an EMBL/GenBank/DDBJ whole genome shotgun (WGS) entry which is preliminary data.</text>
</comment>
<dbReference type="EMBL" id="JAMQJY010000003">
    <property type="protein sequence ID" value="MCM2677257.1"/>
    <property type="molecule type" value="Genomic_DNA"/>
</dbReference>